<dbReference type="Proteomes" id="UP000246702">
    <property type="component" value="Unassembled WGS sequence"/>
</dbReference>
<comment type="caution">
    <text evidence="1">The sequence shown here is derived from an EMBL/GenBank/DDBJ whole genome shotgun (WGS) entry which is preliminary data.</text>
</comment>
<evidence type="ECO:0000313" key="1">
    <source>
        <dbReference type="EMBL" id="PWY88627.1"/>
    </source>
</evidence>
<proteinExistence type="predicted"/>
<evidence type="ECO:0000313" key="2">
    <source>
        <dbReference type="Proteomes" id="UP000246702"/>
    </source>
</evidence>
<organism evidence="1 2">
    <name type="scientific">Aspergillus sclerotioniger CBS 115572</name>
    <dbReference type="NCBI Taxonomy" id="1450535"/>
    <lineage>
        <taxon>Eukaryota</taxon>
        <taxon>Fungi</taxon>
        <taxon>Dikarya</taxon>
        <taxon>Ascomycota</taxon>
        <taxon>Pezizomycotina</taxon>
        <taxon>Eurotiomycetes</taxon>
        <taxon>Eurotiomycetidae</taxon>
        <taxon>Eurotiales</taxon>
        <taxon>Aspergillaceae</taxon>
        <taxon>Aspergillus</taxon>
        <taxon>Aspergillus subgen. Circumdati</taxon>
    </lineage>
</organism>
<protein>
    <submittedName>
        <fullName evidence="1">Uncharacterized protein</fullName>
    </submittedName>
</protein>
<name>A0A317WTW6_9EURO</name>
<dbReference type="GeneID" id="37113713"/>
<gene>
    <name evidence="1" type="ORF">BO94DRAFT_534520</name>
</gene>
<dbReference type="AlphaFoldDB" id="A0A317WTW6"/>
<keyword evidence="2" id="KW-1185">Reference proteome</keyword>
<dbReference type="EMBL" id="MSFK01000012">
    <property type="protein sequence ID" value="PWY88627.1"/>
    <property type="molecule type" value="Genomic_DNA"/>
</dbReference>
<reference evidence="1 2" key="1">
    <citation type="submission" date="2016-12" db="EMBL/GenBank/DDBJ databases">
        <title>The genomes of Aspergillus section Nigri reveals drivers in fungal speciation.</title>
        <authorList>
            <consortium name="DOE Joint Genome Institute"/>
            <person name="Vesth T.C."/>
            <person name="Nybo J."/>
            <person name="Theobald S."/>
            <person name="Brandl J."/>
            <person name="Frisvad J.C."/>
            <person name="Nielsen K.F."/>
            <person name="Lyhne E.K."/>
            <person name="Kogle M.E."/>
            <person name="Kuo A."/>
            <person name="Riley R."/>
            <person name="Clum A."/>
            <person name="Nolan M."/>
            <person name="Lipzen A."/>
            <person name="Salamov A."/>
            <person name="Henrissat B."/>
            <person name="Wiebenga A."/>
            <person name="De Vries R.P."/>
            <person name="Grigoriev I.V."/>
            <person name="Mortensen U.H."/>
            <person name="Andersen M.R."/>
            <person name="Baker S.E."/>
        </authorList>
    </citation>
    <scope>NUCLEOTIDE SEQUENCE [LARGE SCALE GENOMIC DNA]</scope>
    <source>
        <strain evidence="1 2">CBS 115572</strain>
    </source>
</reference>
<accession>A0A317WTW6</accession>
<sequence>MGAVRNIPRFPFTPHRQSIQPYFLASGTIDTLSLYLLLYNCRSGFPEGFSHVSLESRTASVAGLKMSL</sequence>
<dbReference type="RefSeq" id="XP_025467989.1">
    <property type="nucleotide sequence ID" value="XM_025611570.1"/>
</dbReference>